<sequence length="91" mass="10145">MPEHMLPDPVQTDYFLQQVTGRHGGMSWAMGRMHSWTVEASRAHAATCESDNCPTCVHFITALSLCAAVAQTIPISPEVRARLAELHERER</sequence>
<dbReference type="Proteomes" id="UP001596203">
    <property type="component" value="Unassembled WGS sequence"/>
</dbReference>
<comment type="caution">
    <text evidence="1">The sequence shown here is derived from an EMBL/GenBank/DDBJ whole genome shotgun (WGS) entry which is preliminary data.</text>
</comment>
<keyword evidence="2" id="KW-1185">Reference proteome</keyword>
<organism evidence="1 2">
    <name type="scientific">Plantactinospora solaniradicis</name>
    <dbReference type="NCBI Taxonomy" id="1723736"/>
    <lineage>
        <taxon>Bacteria</taxon>
        <taxon>Bacillati</taxon>
        <taxon>Actinomycetota</taxon>
        <taxon>Actinomycetes</taxon>
        <taxon>Micromonosporales</taxon>
        <taxon>Micromonosporaceae</taxon>
        <taxon>Plantactinospora</taxon>
    </lineage>
</organism>
<dbReference type="EMBL" id="JBHSPR010000124">
    <property type="protein sequence ID" value="MFC6023802.1"/>
    <property type="molecule type" value="Genomic_DNA"/>
</dbReference>
<name>A0ABW1KS39_9ACTN</name>
<proteinExistence type="predicted"/>
<reference evidence="2" key="1">
    <citation type="journal article" date="2019" name="Int. J. Syst. Evol. Microbiol.">
        <title>The Global Catalogue of Microorganisms (GCM) 10K type strain sequencing project: providing services to taxonomists for standard genome sequencing and annotation.</title>
        <authorList>
            <consortium name="The Broad Institute Genomics Platform"/>
            <consortium name="The Broad Institute Genome Sequencing Center for Infectious Disease"/>
            <person name="Wu L."/>
            <person name="Ma J."/>
        </authorList>
    </citation>
    <scope>NUCLEOTIDE SEQUENCE [LARGE SCALE GENOMIC DNA]</scope>
    <source>
        <strain evidence="2">ZS-35-S2</strain>
    </source>
</reference>
<evidence type="ECO:0000313" key="1">
    <source>
        <dbReference type="EMBL" id="MFC6023802.1"/>
    </source>
</evidence>
<dbReference type="RefSeq" id="WP_377434616.1">
    <property type="nucleotide sequence ID" value="NZ_JBHSPR010000124.1"/>
</dbReference>
<gene>
    <name evidence="1" type="ORF">ACFP2T_47580</name>
</gene>
<protein>
    <submittedName>
        <fullName evidence="1">Uncharacterized protein</fullName>
    </submittedName>
</protein>
<evidence type="ECO:0000313" key="2">
    <source>
        <dbReference type="Proteomes" id="UP001596203"/>
    </source>
</evidence>
<accession>A0ABW1KS39</accession>